<sequence length="73" mass="8821">MKHKSKSQVVVYVVMRDPQANMLQAHRVYYSERRAKNYCKKMNADVEYFSGMYYIQKCLFTDFEAFLTKFSEK</sequence>
<name>A0ABQ6XJ67_PEDPE</name>
<dbReference type="EMBL" id="WENB01000001">
    <property type="protein sequence ID" value="KAF0415104.1"/>
    <property type="molecule type" value="Genomic_DNA"/>
</dbReference>
<protein>
    <submittedName>
        <fullName evidence="1">Uncharacterized protein</fullName>
    </submittedName>
</protein>
<accession>A0ABQ6XJ67</accession>
<reference evidence="2" key="2">
    <citation type="submission" date="2020-03" db="EMBL/GenBank/DDBJ databases">
        <title>SpeciesPrimer: A bioinformatics pipeline dedicated to the design of qPCR primers for the quantification of bacterial species.</title>
        <authorList>
            <person name="Dreier M."/>
            <person name="Berthoud H."/>
            <person name="Shani N."/>
            <person name="Wechsler D."/>
            <person name="Junier P."/>
        </authorList>
    </citation>
    <scope>NUCLEOTIDE SEQUENCE [LARGE SCALE GENOMIC DNA]</scope>
    <source>
        <strain evidence="2">FAM13073</strain>
    </source>
</reference>
<keyword evidence="2" id="KW-1185">Reference proteome</keyword>
<reference evidence="1 2" key="1">
    <citation type="submission" date="2019-10" db="EMBL/GenBank/DDBJ databases">
        <authorList>
            <person name="Irmler S."/>
            <person name="Berthoud H."/>
            <person name="Roetschi A."/>
            <person name="Arias E."/>
            <person name="Shani N."/>
            <person name="Wuethrich D."/>
            <person name="Bruggmann R."/>
        </authorList>
    </citation>
    <scope>NUCLEOTIDE SEQUENCE [LARGE SCALE GENOMIC DNA]</scope>
    <source>
        <strain evidence="1 2">FAM13073</strain>
    </source>
</reference>
<evidence type="ECO:0000313" key="1">
    <source>
        <dbReference type="EMBL" id="KAF0415104.1"/>
    </source>
</evidence>
<dbReference type="Proteomes" id="UP000472573">
    <property type="component" value="Unassembled WGS sequence"/>
</dbReference>
<gene>
    <name evidence="1" type="ORF">GBO79_01945</name>
</gene>
<proteinExistence type="predicted"/>
<organism evidence="1 2">
    <name type="scientific">Pediococcus pentosaceus</name>
    <dbReference type="NCBI Taxonomy" id="1255"/>
    <lineage>
        <taxon>Bacteria</taxon>
        <taxon>Bacillati</taxon>
        <taxon>Bacillota</taxon>
        <taxon>Bacilli</taxon>
        <taxon>Lactobacillales</taxon>
        <taxon>Lactobacillaceae</taxon>
        <taxon>Pediococcus</taxon>
    </lineage>
</organism>
<comment type="caution">
    <text evidence="1">The sequence shown here is derived from an EMBL/GenBank/DDBJ whole genome shotgun (WGS) entry which is preliminary data.</text>
</comment>
<evidence type="ECO:0000313" key="2">
    <source>
        <dbReference type="Proteomes" id="UP000472573"/>
    </source>
</evidence>